<comment type="caution">
    <text evidence="1">The sequence shown here is derived from an EMBL/GenBank/DDBJ whole genome shotgun (WGS) entry which is preliminary data.</text>
</comment>
<reference evidence="1 2" key="1">
    <citation type="submission" date="2014-09" db="EMBL/GenBank/DDBJ databases">
        <title>Draft genome of Bradyrhizobium japonicum Is-34.</title>
        <authorList>
            <person name="Tsurumaru H."/>
            <person name="Yamakawa T."/>
            <person name="Hashimoto S."/>
            <person name="Okizaki K."/>
            <person name="Kanesaki Y."/>
            <person name="Yoshikawa H."/>
            <person name="Yajima S."/>
        </authorList>
    </citation>
    <scope>NUCLEOTIDE SEQUENCE [LARGE SCALE GENOMIC DNA]</scope>
    <source>
        <strain evidence="1 2">Is-34</strain>
    </source>
</reference>
<evidence type="ECO:0000313" key="2">
    <source>
        <dbReference type="Proteomes" id="UP000030377"/>
    </source>
</evidence>
<dbReference type="Proteomes" id="UP000030377">
    <property type="component" value="Unassembled WGS sequence"/>
</dbReference>
<dbReference type="EMBL" id="JRPN01000017">
    <property type="protein sequence ID" value="KGT77972.1"/>
    <property type="molecule type" value="Genomic_DNA"/>
</dbReference>
<organism evidence="1 2">
    <name type="scientific">Bradyrhizobium japonicum</name>
    <dbReference type="NCBI Taxonomy" id="375"/>
    <lineage>
        <taxon>Bacteria</taxon>
        <taxon>Pseudomonadati</taxon>
        <taxon>Pseudomonadota</taxon>
        <taxon>Alphaproteobacteria</taxon>
        <taxon>Hyphomicrobiales</taxon>
        <taxon>Nitrobacteraceae</taxon>
        <taxon>Bradyrhizobium</taxon>
    </lineage>
</organism>
<sequence>MEVGNMSRVTEAEVAEAAVKVLTDRASGRATIKELVEEIPNYLTLSAEDLAPSQTRQGEALWEQQVRNITSHKASPGNAIYEGKLVAIPGGLALPGSEVAA</sequence>
<accession>A0A0A3XU41</accession>
<proteinExistence type="predicted"/>
<dbReference type="AlphaFoldDB" id="A0A0A3XU41"/>
<evidence type="ECO:0000313" key="1">
    <source>
        <dbReference type="EMBL" id="KGT77972.1"/>
    </source>
</evidence>
<name>A0A0A3XU41_BRAJP</name>
<gene>
    <name evidence="1" type="ORF">MA20_20240</name>
</gene>
<protein>
    <submittedName>
        <fullName evidence="1">Uncharacterized protein</fullName>
    </submittedName>
</protein>